<dbReference type="Gene3D" id="3.40.30.10">
    <property type="entry name" value="Glutaredoxin"/>
    <property type="match status" value="1"/>
</dbReference>
<gene>
    <name evidence="4" type="ORF">CYNAS_LOCUS10094</name>
</gene>
<dbReference type="Proteomes" id="UP001176961">
    <property type="component" value="Unassembled WGS sequence"/>
</dbReference>
<dbReference type="InterPro" id="IPR010987">
    <property type="entry name" value="Glutathione-S-Trfase_C-like"/>
</dbReference>
<reference evidence="4" key="1">
    <citation type="submission" date="2023-07" db="EMBL/GenBank/DDBJ databases">
        <authorList>
            <consortium name="CYATHOMIX"/>
        </authorList>
    </citation>
    <scope>NUCLEOTIDE SEQUENCE</scope>
    <source>
        <strain evidence="4">N/A</strain>
    </source>
</reference>
<dbReference type="PANTHER" id="PTHR12289">
    <property type="entry name" value="METAXIN RELATED"/>
    <property type="match status" value="1"/>
</dbReference>
<dbReference type="AlphaFoldDB" id="A0AA36GTL0"/>
<dbReference type="EMBL" id="CATQJL010000223">
    <property type="protein sequence ID" value="CAJ0598111.1"/>
    <property type="molecule type" value="Genomic_DNA"/>
</dbReference>
<dbReference type="InterPro" id="IPR012336">
    <property type="entry name" value="Thioredoxin-like_fold"/>
</dbReference>
<dbReference type="InterPro" id="IPR040079">
    <property type="entry name" value="Glutathione_S-Trfase"/>
</dbReference>
<dbReference type="GO" id="GO:0005737">
    <property type="term" value="C:cytoplasm"/>
    <property type="evidence" value="ECO:0007669"/>
    <property type="project" value="TreeGrafter"/>
</dbReference>
<dbReference type="InterPro" id="IPR033468">
    <property type="entry name" value="Metaxin_GST"/>
</dbReference>
<feature type="domain" description="GST C-terminal" evidence="3">
    <location>
        <begin position="150"/>
        <end position="278"/>
    </location>
</feature>
<dbReference type="InterPro" id="IPR036282">
    <property type="entry name" value="Glutathione-S-Trfase_C_sf"/>
</dbReference>
<keyword evidence="2" id="KW-0812">Transmembrane</keyword>
<dbReference type="InterPro" id="IPR050931">
    <property type="entry name" value="Mito_Protein_Transport_Metaxin"/>
</dbReference>
<dbReference type="PANTHER" id="PTHR12289:SF32">
    <property type="entry name" value="GST_C_6 DOMAIN-CONTAINING PROTEIN"/>
    <property type="match status" value="1"/>
</dbReference>
<organism evidence="4 5">
    <name type="scientific">Cylicocyclus nassatus</name>
    <name type="common">Nematode worm</name>
    <dbReference type="NCBI Taxonomy" id="53992"/>
    <lineage>
        <taxon>Eukaryota</taxon>
        <taxon>Metazoa</taxon>
        <taxon>Ecdysozoa</taxon>
        <taxon>Nematoda</taxon>
        <taxon>Chromadorea</taxon>
        <taxon>Rhabditida</taxon>
        <taxon>Rhabditina</taxon>
        <taxon>Rhabditomorpha</taxon>
        <taxon>Strongyloidea</taxon>
        <taxon>Strongylidae</taxon>
        <taxon>Cylicocyclus</taxon>
    </lineage>
</organism>
<keyword evidence="2" id="KW-1133">Transmembrane helix</keyword>
<dbReference type="CDD" id="cd03080">
    <property type="entry name" value="GST_N_Metaxin_like"/>
    <property type="match status" value="1"/>
</dbReference>
<dbReference type="InterPro" id="IPR036249">
    <property type="entry name" value="Thioredoxin-like_sf"/>
</dbReference>
<comment type="similarity">
    <text evidence="1">Belongs to the FAX family.</text>
</comment>
<accession>A0AA36GTL0</accession>
<comment type="caution">
    <text evidence="4">The sequence shown here is derived from an EMBL/GenBank/DDBJ whole genome shotgun (WGS) entry which is preliminary data.</text>
</comment>
<dbReference type="InterPro" id="IPR026928">
    <property type="entry name" value="FAX/IsoI-like"/>
</dbReference>
<evidence type="ECO:0000313" key="4">
    <source>
        <dbReference type="EMBL" id="CAJ0598111.1"/>
    </source>
</evidence>
<evidence type="ECO:0000313" key="5">
    <source>
        <dbReference type="Proteomes" id="UP001176961"/>
    </source>
</evidence>
<name>A0AA36GTL0_CYLNA</name>
<proteinExistence type="inferred from homology"/>
<dbReference type="Pfam" id="PF17171">
    <property type="entry name" value="GST_C_6"/>
    <property type="match status" value="1"/>
</dbReference>
<dbReference type="SFLD" id="SFLDS00019">
    <property type="entry name" value="Glutathione_Transferase_(cytos"/>
    <property type="match status" value="1"/>
</dbReference>
<dbReference type="CDD" id="cd03193">
    <property type="entry name" value="GST_C_Metaxin"/>
    <property type="match status" value="1"/>
</dbReference>
<evidence type="ECO:0000256" key="1">
    <source>
        <dbReference type="ARBA" id="ARBA00006475"/>
    </source>
</evidence>
<sequence length="278" mass="31863">MECWICMTVWAAAMIVFLKLFFGRRGSKEIIKKDWQKDTVYLYQFPRLPTIPNISPFCLKVETFLKANNINYEVCPVLARRSQYGYVPFVELNGEHIADSQVIIHQLSKHFDVKRHPVLPQDEAIARAVDRMVDTHTFFVLRHFVVVENAVEFCSLILRNMNFPASLISIAASVLSFCMKRKVINRIAAGVGLMSTDDYKEILKKDYDALKTLLGEQKFLFGDSISTVDCTVFGHLATIFYIPTASYAKDLLKEEYPSLVAYLERVKETVYGKDFASE</sequence>
<dbReference type="SFLD" id="SFLDG01200">
    <property type="entry name" value="SUF1.1"/>
    <property type="match status" value="1"/>
</dbReference>
<evidence type="ECO:0000256" key="2">
    <source>
        <dbReference type="SAM" id="Phobius"/>
    </source>
</evidence>
<keyword evidence="2" id="KW-0472">Membrane</keyword>
<dbReference type="SFLD" id="SFLDG01180">
    <property type="entry name" value="SUF1"/>
    <property type="match status" value="1"/>
</dbReference>
<dbReference type="Pfam" id="PF17172">
    <property type="entry name" value="GST_N_4"/>
    <property type="match status" value="1"/>
</dbReference>
<feature type="transmembrane region" description="Helical" evidence="2">
    <location>
        <begin position="6"/>
        <end position="23"/>
    </location>
</feature>
<dbReference type="SUPFAM" id="SSF47616">
    <property type="entry name" value="GST C-terminal domain-like"/>
    <property type="match status" value="1"/>
</dbReference>
<evidence type="ECO:0000259" key="3">
    <source>
        <dbReference type="PROSITE" id="PS50405"/>
    </source>
</evidence>
<dbReference type="SUPFAM" id="SSF52833">
    <property type="entry name" value="Thioredoxin-like"/>
    <property type="match status" value="1"/>
</dbReference>
<keyword evidence="5" id="KW-1185">Reference proteome</keyword>
<protein>
    <recommendedName>
        <fullName evidence="3">GST C-terminal domain-containing protein</fullName>
    </recommendedName>
</protein>
<dbReference type="Gene3D" id="1.20.1050.10">
    <property type="match status" value="1"/>
</dbReference>
<dbReference type="PROSITE" id="PS50405">
    <property type="entry name" value="GST_CTER"/>
    <property type="match status" value="1"/>
</dbReference>